<gene>
    <name evidence="1" type="ORF">FB475_5049</name>
</gene>
<organism evidence="1 2">
    <name type="scientific">Kribbella jejuensis</name>
    <dbReference type="NCBI Taxonomy" id="236068"/>
    <lineage>
        <taxon>Bacteria</taxon>
        <taxon>Bacillati</taxon>
        <taxon>Actinomycetota</taxon>
        <taxon>Actinomycetes</taxon>
        <taxon>Propionibacteriales</taxon>
        <taxon>Kribbellaceae</taxon>
        <taxon>Kribbella</taxon>
    </lineage>
</organism>
<protein>
    <submittedName>
        <fullName evidence="1">Uncharacterized protein</fullName>
    </submittedName>
</protein>
<dbReference type="Proteomes" id="UP000316298">
    <property type="component" value="Unassembled WGS sequence"/>
</dbReference>
<accession>A0A542E9W7</accession>
<evidence type="ECO:0000313" key="2">
    <source>
        <dbReference type="Proteomes" id="UP000316298"/>
    </source>
</evidence>
<comment type="caution">
    <text evidence="1">The sequence shown here is derived from an EMBL/GenBank/DDBJ whole genome shotgun (WGS) entry which is preliminary data.</text>
</comment>
<dbReference type="RefSeq" id="WP_185759417.1">
    <property type="nucleotide sequence ID" value="NZ_BAAAKA010000005.1"/>
</dbReference>
<keyword evidence="2" id="KW-1185">Reference proteome</keyword>
<proteinExistence type="predicted"/>
<reference evidence="1 2" key="1">
    <citation type="submission" date="2019-06" db="EMBL/GenBank/DDBJ databases">
        <title>Sequencing the genomes of 1000 actinobacteria strains.</title>
        <authorList>
            <person name="Klenk H.-P."/>
        </authorList>
    </citation>
    <scope>NUCLEOTIDE SEQUENCE [LARGE SCALE GENOMIC DNA]</scope>
    <source>
        <strain evidence="1 2">DSM 17305</strain>
    </source>
</reference>
<evidence type="ECO:0000313" key="1">
    <source>
        <dbReference type="EMBL" id="TQJ12121.1"/>
    </source>
</evidence>
<sequence>MSLQTYRRATPEPAWPARALLVAETTRIFLVDILPILARHWTRQQLRNLDHWLSVRGF</sequence>
<name>A0A542E9W7_9ACTN</name>
<dbReference type="EMBL" id="VFMM01000002">
    <property type="protein sequence ID" value="TQJ12121.1"/>
    <property type="molecule type" value="Genomic_DNA"/>
</dbReference>
<dbReference type="AlphaFoldDB" id="A0A542E9W7"/>